<dbReference type="Proteomes" id="UP000315295">
    <property type="component" value="Unassembled WGS sequence"/>
</dbReference>
<gene>
    <name evidence="2" type="ORF">C1H46_022872</name>
</gene>
<organism evidence="2 3">
    <name type="scientific">Malus baccata</name>
    <name type="common">Siberian crab apple</name>
    <name type="synonym">Pyrus baccata</name>
    <dbReference type="NCBI Taxonomy" id="106549"/>
    <lineage>
        <taxon>Eukaryota</taxon>
        <taxon>Viridiplantae</taxon>
        <taxon>Streptophyta</taxon>
        <taxon>Embryophyta</taxon>
        <taxon>Tracheophyta</taxon>
        <taxon>Spermatophyta</taxon>
        <taxon>Magnoliopsida</taxon>
        <taxon>eudicotyledons</taxon>
        <taxon>Gunneridae</taxon>
        <taxon>Pentapetalae</taxon>
        <taxon>rosids</taxon>
        <taxon>fabids</taxon>
        <taxon>Rosales</taxon>
        <taxon>Rosaceae</taxon>
        <taxon>Amygdaloideae</taxon>
        <taxon>Maleae</taxon>
        <taxon>Malus</taxon>
    </lineage>
</organism>
<evidence type="ECO:0000313" key="3">
    <source>
        <dbReference type="Proteomes" id="UP000315295"/>
    </source>
</evidence>
<comment type="caution">
    <text evidence="2">The sequence shown here is derived from an EMBL/GenBank/DDBJ whole genome shotgun (WGS) entry which is preliminary data.</text>
</comment>
<dbReference type="GO" id="GO:1990052">
    <property type="term" value="P:ER to chloroplast lipid transport"/>
    <property type="evidence" value="ECO:0007669"/>
    <property type="project" value="InterPro"/>
</dbReference>
<sequence>MGSLWVLYLPTPPLLTGTCVLSLLQSLLLRPATSNWWLGLIGQFRPKKLFSSIKAEFTNDEMGIPTLKDVAKHVLDKSLYSFGLCTQLLLSPSSSINLSSEGHGEKKGCRNKLMLFHKARIYFPVLTFNQIV</sequence>
<dbReference type="GO" id="GO:0009941">
    <property type="term" value="C:chloroplast envelope"/>
    <property type="evidence" value="ECO:0007669"/>
    <property type="project" value="TreeGrafter"/>
</dbReference>
<accession>A0A540LYG0</accession>
<keyword evidence="1" id="KW-0732">Signal</keyword>
<dbReference type="GO" id="GO:0034196">
    <property type="term" value="P:acylglycerol transport"/>
    <property type="evidence" value="ECO:0007669"/>
    <property type="project" value="InterPro"/>
</dbReference>
<evidence type="ECO:0000313" key="2">
    <source>
        <dbReference type="EMBL" id="TQD91535.1"/>
    </source>
</evidence>
<dbReference type="GO" id="GO:0070300">
    <property type="term" value="F:phosphatidic acid binding"/>
    <property type="evidence" value="ECO:0007669"/>
    <property type="project" value="InterPro"/>
</dbReference>
<dbReference type="STRING" id="106549.A0A540LYG0"/>
<name>A0A540LYG0_MALBA</name>
<keyword evidence="3" id="KW-1185">Reference proteome</keyword>
<feature type="chain" id="PRO_5021722891" evidence="1">
    <location>
        <begin position="35"/>
        <end position="132"/>
    </location>
</feature>
<dbReference type="PANTHER" id="PTHR34954">
    <property type="entry name" value="EXPRESSED PROTEIN"/>
    <property type="match status" value="1"/>
</dbReference>
<reference evidence="2 3" key="1">
    <citation type="journal article" date="2019" name="G3 (Bethesda)">
        <title>Sequencing of a Wild Apple (Malus baccata) Genome Unravels the Differences Between Cultivated and Wild Apple Species Regarding Disease Resistance and Cold Tolerance.</title>
        <authorList>
            <person name="Chen X."/>
        </authorList>
    </citation>
    <scope>NUCLEOTIDE SEQUENCE [LARGE SCALE GENOMIC DNA]</scope>
    <source>
        <strain evidence="3">cv. Shandingzi</strain>
        <tissue evidence="2">Leaves</tissue>
    </source>
</reference>
<dbReference type="EMBL" id="VIEB01000416">
    <property type="protein sequence ID" value="TQD91535.1"/>
    <property type="molecule type" value="Genomic_DNA"/>
</dbReference>
<dbReference type="PANTHER" id="PTHR34954:SF3">
    <property type="entry name" value="EXPRESSED PROTEIN"/>
    <property type="match status" value="1"/>
</dbReference>
<evidence type="ECO:0000256" key="1">
    <source>
        <dbReference type="SAM" id="SignalP"/>
    </source>
</evidence>
<dbReference type="AlphaFoldDB" id="A0A540LYG0"/>
<proteinExistence type="predicted"/>
<feature type="signal peptide" evidence="1">
    <location>
        <begin position="1"/>
        <end position="34"/>
    </location>
</feature>
<protein>
    <submittedName>
        <fullName evidence="2">Uncharacterized protein</fullName>
    </submittedName>
</protein>
<dbReference type="InterPro" id="IPR044160">
    <property type="entry name" value="TGD4-like"/>
</dbReference>